<organism evidence="1">
    <name type="scientific">Pseudomonas phage HRDY3</name>
    <dbReference type="NCBI Taxonomy" id="3236930"/>
    <lineage>
        <taxon>Viruses</taxon>
    </lineage>
</organism>
<protein>
    <submittedName>
        <fullName evidence="1">Uncharacterized protein</fullName>
    </submittedName>
</protein>
<sequence length="101" mass="12026">MRPLTIVKTKGPGRQYWIAHNVTRREARVMNVDGPGVHLFSGYWYAGFGLKRDWDWHWRMRTDFRHHDAFGKVAPVPKKRADYKVVARGTRNSYLVRKLMR</sequence>
<evidence type="ECO:0000313" key="1">
    <source>
        <dbReference type="EMBL" id="XDJ15382.1"/>
    </source>
</evidence>
<dbReference type="EMBL" id="PQ015379">
    <property type="protein sequence ID" value="XDJ15382.1"/>
    <property type="molecule type" value="Genomic_DNA"/>
</dbReference>
<proteinExistence type="predicted"/>
<accession>A0AB39CEQ5</accession>
<name>A0AB39CEQ5_9VIRU</name>
<reference evidence="1" key="1">
    <citation type="submission" date="2024-07" db="EMBL/GenBank/DDBJ databases">
        <authorList>
            <person name="Bringhurst R.M."/>
            <person name="Homer T.E."/>
        </authorList>
    </citation>
    <scope>NUCLEOTIDE SEQUENCE</scope>
</reference>